<feature type="transmembrane region" description="Helical" evidence="6">
    <location>
        <begin position="166"/>
        <end position="184"/>
    </location>
</feature>
<dbReference type="Gene3D" id="1.20.1250.20">
    <property type="entry name" value="MFS general substrate transporter like domains"/>
    <property type="match status" value="2"/>
</dbReference>
<feature type="domain" description="Major facilitator superfamily (MFS) profile" evidence="7">
    <location>
        <begin position="11"/>
        <end position="397"/>
    </location>
</feature>
<dbReference type="GO" id="GO:0022857">
    <property type="term" value="F:transmembrane transporter activity"/>
    <property type="evidence" value="ECO:0007669"/>
    <property type="project" value="InterPro"/>
</dbReference>
<sequence length="404" mass="42959">MEKNNKAALFMFSILLFSYVINAMDRQLFSVLATDVRTALDLTVPQVGLASTVFTLGMGLAGIPTGYLLSHMSRRNVVISGLVIFSVATYLTAYSQGLTDLLVYRFVSGLGEAMQLTALLAIGTTYFFQHRAVAASSLNFTFGIGAILGPNLGAAILDASHWQKPFIVFGLSGFIVLILILIFVKPWFSEATASVGGKAVHQQEEGLAESIWSKTPMILAMATVFSGLSIYGYLGLYPTYLREALGFSAKEAAFAVSFYGLGALLSLFGGWLGDRFDYRKLLFTALLISAVSGSILFAGLTNSLLLHVAFSFVFGSAISGMVYANLSAGIIKSVKRNQASQASGLFVASLYIPAAFAGYLLGQLKESFGWSGAGIVQITGCALVAAALTLLVTRSVPNKHGTNT</sequence>
<evidence type="ECO:0000256" key="5">
    <source>
        <dbReference type="ARBA" id="ARBA00023136"/>
    </source>
</evidence>
<comment type="subcellular location">
    <subcellularLocation>
        <location evidence="1">Cell membrane</location>
        <topology evidence="1">Multi-pass membrane protein</topology>
    </subcellularLocation>
</comment>
<evidence type="ECO:0000313" key="9">
    <source>
        <dbReference type="Proteomes" id="UP001224622"/>
    </source>
</evidence>
<proteinExistence type="predicted"/>
<feature type="transmembrane region" description="Helical" evidence="6">
    <location>
        <begin position="252"/>
        <end position="272"/>
    </location>
</feature>
<organism evidence="8 9">
    <name type="scientific">Serratia fonticola</name>
    <dbReference type="NCBI Taxonomy" id="47917"/>
    <lineage>
        <taxon>Bacteria</taxon>
        <taxon>Pseudomonadati</taxon>
        <taxon>Pseudomonadota</taxon>
        <taxon>Gammaproteobacteria</taxon>
        <taxon>Enterobacterales</taxon>
        <taxon>Yersiniaceae</taxon>
        <taxon>Serratia</taxon>
    </lineage>
</organism>
<dbReference type="AlphaFoldDB" id="A0AAJ2DBX9"/>
<evidence type="ECO:0000259" key="7">
    <source>
        <dbReference type="PROSITE" id="PS50850"/>
    </source>
</evidence>
<feature type="transmembrane region" description="Helical" evidence="6">
    <location>
        <begin position="140"/>
        <end position="160"/>
    </location>
</feature>
<dbReference type="InterPro" id="IPR036259">
    <property type="entry name" value="MFS_trans_sf"/>
</dbReference>
<dbReference type="SUPFAM" id="SSF103473">
    <property type="entry name" value="MFS general substrate transporter"/>
    <property type="match status" value="1"/>
</dbReference>
<reference evidence="8" key="1">
    <citation type="submission" date="2023-08" db="EMBL/GenBank/DDBJ databases">
        <title>The Comparative Genomic Analysis of Yersiniaceae from Polar Regions.</title>
        <authorList>
            <person name="Goncharov A."/>
            <person name="Aslanov B."/>
            <person name="Kolodzhieva V."/>
            <person name="Azarov D."/>
            <person name="Mochov A."/>
            <person name="Lebedeva E."/>
        </authorList>
    </citation>
    <scope>NUCLEOTIDE SEQUENCE</scope>
    <source>
        <strain evidence="8">Vf</strain>
    </source>
</reference>
<feature type="transmembrane region" description="Helical" evidence="6">
    <location>
        <begin position="218"/>
        <end position="240"/>
    </location>
</feature>
<keyword evidence="4 6" id="KW-1133">Transmembrane helix</keyword>
<evidence type="ECO:0000313" key="8">
    <source>
        <dbReference type="EMBL" id="MDQ9129669.1"/>
    </source>
</evidence>
<comment type="caution">
    <text evidence="8">The sequence shown here is derived from an EMBL/GenBank/DDBJ whole genome shotgun (WGS) entry which is preliminary data.</text>
</comment>
<feature type="transmembrane region" description="Helical" evidence="6">
    <location>
        <begin position="368"/>
        <end position="392"/>
    </location>
</feature>
<dbReference type="EMBL" id="JAVIGA010000040">
    <property type="protein sequence ID" value="MDQ9129669.1"/>
    <property type="molecule type" value="Genomic_DNA"/>
</dbReference>
<dbReference type="PANTHER" id="PTHR43124:SF3">
    <property type="entry name" value="CHLORAMPHENICOL EFFLUX PUMP RV0191"/>
    <property type="match status" value="1"/>
</dbReference>
<feature type="transmembrane region" description="Helical" evidence="6">
    <location>
        <begin position="47"/>
        <end position="69"/>
    </location>
</feature>
<dbReference type="RefSeq" id="WP_309048446.1">
    <property type="nucleotide sequence ID" value="NZ_JAVIGA010000040.1"/>
</dbReference>
<feature type="transmembrane region" description="Helical" evidence="6">
    <location>
        <begin position="343"/>
        <end position="362"/>
    </location>
</feature>
<feature type="transmembrane region" description="Helical" evidence="6">
    <location>
        <begin position="306"/>
        <end position="331"/>
    </location>
</feature>
<protein>
    <submittedName>
        <fullName evidence="8">MFS transporter</fullName>
    </submittedName>
</protein>
<dbReference type="GO" id="GO:0005886">
    <property type="term" value="C:plasma membrane"/>
    <property type="evidence" value="ECO:0007669"/>
    <property type="project" value="UniProtKB-SubCell"/>
</dbReference>
<evidence type="ECO:0000256" key="1">
    <source>
        <dbReference type="ARBA" id="ARBA00004651"/>
    </source>
</evidence>
<feature type="transmembrane region" description="Helical" evidence="6">
    <location>
        <begin position="76"/>
        <end position="94"/>
    </location>
</feature>
<dbReference type="PANTHER" id="PTHR43124">
    <property type="entry name" value="PURINE EFFLUX PUMP PBUE"/>
    <property type="match status" value="1"/>
</dbReference>
<dbReference type="InterPro" id="IPR050189">
    <property type="entry name" value="MFS_Efflux_Transporters"/>
</dbReference>
<evidence type="ECO:0000256" key="3">
    <source>
        <dbReference type="ARBA" id="ARBA00022692"/>
    </source>
</evidence>
<evidence type="ECO:0000256" key="6">
    <source>
        <dbReference type="SAM" id="Phobius"/>
    </source>
</evidence>
<dbReference type="PROSITE" id="PS50850">
    <property type="entry name" value="MFS"/>
    <property type="match status" value="1"/>
</dbReference>
<name>A0AAJ2DBX9_SERFO</name>
<feature type="transmembrane region" description="Helical" evidence="6">
    <location>
        <begin position="106"/>
        <end position="128"/>
    </location>
</feature>
<dbReference type="InterPro" id="IPR020846">
    <property type="entry name" value="MFS_dom"/>
</dbReference>
<keyword evidence="3 6" id="KW-0812">Transmembrane</keyword>
<keyword evidence="5 6" id="KW-0472">Membrane</keyword>
<evidence type="ECO:0000256" key="4">
    <source>
        <dbReference type="ARBA" id="ARBA00022989"/>
    </source>
</evidence>
<dbReference type="Proteomes" id="UP001224622">
    <property type="component" value="Unassembled WGS sequence"/>
</dbReference>
<gene>
    <name evidence="8" type="ORF">RDT67_24920</name>
</gene>
<dbReference type="InterPro" id="IPR011701">
    <property type="entry name" value="MFS"/>
</dbReference>
<keyword evidence="2" id="KW-1003">Cell membrane</keyword>
<dbReference type="Pfam" id="PF07690">
    <property type="entry name" value="MFS_1"/>
    <property type="match status" value="1"/>
</dbReference>
<evidence type="ECO:0000256" key="2">
    <source>
        <dbReference type="ARBA" id="ARBA00022475"/>
    </source>
</evidence>
<feature type="transmembrane region" description="Helical" evidence="6">
    <location>
        <begin position="281"/>
        <end position="300"/>
    </location>
</feature>
<accession>A0AAJ2DBX9</accession>